<evidence type="ECO:0000256" key="7">
    <source>
        <dbReference type="ARBA" id="ARBA00023242"/>
    </source>
</evidence>
<feature type="region of interest" description="Disordered" evidence="10">
    <location>
        <begin position="540"/>
        <end position="578"/>
    </location>
</feature>
<protein>
    <recommendedName>
        <fullName evidence="9">ATP-dependent DNA helicase</fullName>
        <ecNumber evidence="9">3.6.4.12</ecNumber>
    </recommendedName>
</protein>
<keyword evidence="5" id="KW-0347">Helicase</keyword>
<dbReference type="SMART" id="SM00487">
    <property type="entry name" value="DEXDc"/>
    <property type="match status" value="1"/>
</dbReference>
<keyword evidence="7" id="KW-0539">Nucleus</keyword>
<dbReference type="GO" id="GO:0005634">
    <property type="term" value="C:nucleus"/>
    <property type="evidence" value="ECO:0007669"/>
    <property type="project" value="UniProtKB-SubCell"/>
</dbReference>
<dbReference type="AlphaFoldDB" id="A0AAN7WNC8"/>
<comment type="subcellular location">
    <subcellularLocation>
        <location evidence="1 9">Nucleus</location>
    </subcellularLocation>
</comment>
<dbReference type="PANTHER" id="PTHR14025:SF20">
    <property type="entry name" value="FANCONI ANEMIA GROUP M PROTEIN"/>
    <property type="match status" value="1"/>
</dbReference>
<feature type="compositionally biased region" description="Basic and acidic residues" evidence="10">
    <location>
        <begin position="727"/>
        <end position="741"/>
    </location>
</feature>
<evidence type="ECO:0000256" key="6">
    <source>
        <dbReference type="ARBA" id="ARBA00022840"/>
    </source>
</evidence>
<feature type="domain" description="Helicase C-terminal" evidence="12">
    <location>
        <begin position="513"/>
        <end position="678"/>
    </location>
</feature>
<comment type="function">
    <text evidence="9">ATP-dependent DNA helicase involved in DNA damage repair by homologous recombination and in genome maintenance. Capable of unwinding D-loops. Plays a role in limiting crossover recombinants during mitotic DNA double-strand break (DSB) repair. Component of a FANCM-MHF complex which promotes gene conversion at blocked replication forks, probably by reversal of the stalled fork.</text>
</comment>
<feature type="region of interest" description="Disordered" evidence="10">
    <location>
        <begin position="722"/>
        <end position="741"/>
    </location>
</feature>
<dbReference type="Pfam" id="PF00271">
    <property type="entry name" value="Helicase_C"/>
    <property type="match status" value="1"/>
</dbReference>
<evidence type="ECO:0000256" key="5">
    <source>
        <dbReference type="ARBA" id="ARBA00022806"/>
    </source>
</evidence>
<dbReference type="GO" id="GO:0045003">
    <property type="term" value="P:double-strand break repair via synthesis-dependent strand annealing"/>
    <property type="evidence" value="ECO:0007669"/>
    <property type="project" value="TreeGrafter"/>
</dbReference>
<comment type="caution">
    <text evidence="13">The sequence shown here is derived from an EMBL/GenBank/DDBJ whole genome shotgun (WGS) entry which is preliminary data.</text>
</comment>
<dbReference type="GO" id="GO:0016787">
    <property type="term" value="F:hydrolase activity"/>
    <property type="evidence" value="ECO:0007669"/>
    <property type="project" value="UniProtKB-KW"/>
</dbReference>
<evidence type="ECO:0000256" key="8">
    <source>
        <dbReference type="ARBA" id="ARBA00047995"/>
    </source>
</evidence>
<feature type="domain" description="Helicase ATP-binding" evidence="11">
    <location>
        <begin position="115"/>
        <end position="282"/>
    </location>
</feature>
<dbReference type="Gene3D" id="3.40.50.300">
    <property type="entry name" value="P-loop containing nucleotide triphosphate hydrolases"/>
    <property type="match status" value="2"/>
</dbReference>
<evidence type="ECO:0000313" key="13">
    <source>
        <dbReference type="EMBL" id="KAK5778627.1"/>
    </source>
</evidence>
<dbReference type="EC" id="3.6.4.12" evidence="9"/>
<evidence type="ECO:0000256" key="10">
    <source>
        <dbReference type="SAM" id="MobiDB-lite"/>
    </source>
</evidence>
<evidence type="ECO:0000256" key="2">
    <source>
        <dbReference type="ARBA" id="ARBA00009889"/>
    </source>
</evidence>
<evidence type="ECO:0000256" key="3">
    <source>
        <dbReference type="ARBA" id="ARBA00022741"/>
    </source>
</evidence>
<dbReference type="PROSITE" id="PS51194">
    <property type="entry name" value="HELICASE_CTER"/>
    <property type="match status" value="1"/>
</dbReference>
<gene>
    <name evidence="13" type="ORF">RI543_004298</name>
</gene>
<evidence type="ECO:0000259" key="12">
    <source>
        <dbReference type="PROSITE" id="PS51194"/>
    </source>
</evidence>
<dbReference type="InterPro" id="IPR027417">
    <property type="entry name" value="P-loop_NTPase"/>
</dbReference>
<dbReference type="InterPro" id="IPR044749">
    <property type="entry name" value="FANCM_DEXDc"/>
</dbReference>
<evidence type="ECO:0000256" key="9">
    <source>
        <dbReference type="RuleBase" id="RU367027"/>
    </source>
</evidence>
<dbReference type="GO" id="GO:0036297">
    <property type="term" value="P:interstrand cross-link repair"/>
    <property type="evidence" value="ECO:0007669"/>
    <property type="project" value="TreeGrafter"/>
</dbReference>
<keyword evidence="6" id="KW-0067">ATP-binding</keyword>
<feature type="compositionally biased region" description="Polar residues" evidence="10">
    <location>
        <begin position="562"/>
        <end position="577"/>
    </location>
</feature>
<keyword evidence="3" id="KW-0547">Nucleotide-binding</keyword>
<organism evidence="13 14">
    <name type="scientific">Arxiozyma heterogenica</name>
    <dbReference type="NCBI Taxonomy" id="278026"/>
    <lineage>
        <taxon>Eukaryota</taxon>
        <taxon>Fungi</taxon>
        <taxon>Dikarya</taxon>
        <taxon>Ascomycota</taxon>
        <taxon>Saccharomycotina</taxon>
        <taxon>Saccharomycetes</taxon>
        <taxon>Saccharomycetales</taxon>
        <taxon>Saccharomycetaceae</taxon>
        <taxon>Arxiozyma</taxon>
    </lineage>
</organism>
<name>A0AAN7WNC8_9SACH</name>
<dbReference type="GO" id="GO:0000400">
    <property type="term" value="F:four-way junction DNA binding"/>
    <property type="evidence" value="ECO:0007669"/>
    <property type="project" value="TreeGrafter"/>
</dbReference>
<dbReference type="InterPro" id="IPR039686">
    <property type="entry name" value="FANCM/Mph1-like_ID"/>
</dbReference>
<proteinExistence type="inferred from homology"/>
<evidence type="ECO:0000259" key="11">
    <source>
        <dbReference type="PROSITE" id="PS51192"/>
    </source>
</evidence>
<dbReference type="GO" id="GO:0043138">
    <property type="term" value="F:3'-5' DNA helicase activity"/>
    <property type="evidence" value="ECO:0007669"/>
    <property type="project" value="InterPro"/>
</dbReference>
<accession>A0AAN7WNC8</accession>
<comment type="similarity">
    <text evidence="2 9">Belongs to the DEAD box helicase family. DEAH subfamily. FANCM sub-subfamily.</text>
</comment>
<dbReference type="PROSITE" id="PS51192">
    <property type="entry name" value="HELICASE_ATP_BIND_1"/>
    <property type="match status" value="1"/>
</dbReference>
<dbReference type="InterPro" id="IPR014001">
    <property type="entry name" value="Helicase_ATP-bd"/>
</dbReference>
<dbReference type="CDD" id="cd18033">
    <property type="entry name" value="DEXDc_FANCM"/>
    <property type="match status" value="1"/>
</dbReference>
<evidence type="ECO:0000313" key="14">
    <source>
        <dbReference type="Proteomes" id="UP001306508"/>
    </source>
</evidence>
<dbReference type="SMART" id="SM00490">
    <property type="entry name" value="HELICc"/>
    <property type="match status" value="1"/>
</dbReference>
<evidence type="ECO:0000256" key="1">
    <source>
        <dbReference type="ARBA" id="ARBA00004123"/>
    </source>
</evidence>
<feature type="compositionally biased region" description="Basic and acidic residues" evidence="10">
    <location>
        <begin position="540"/>
        <end position="560"/>
    </location>
</feature>
<dbReference type="CDD" id="cd12091">
    <property type="entry name" value="FANCM_ID"/>
    <property type="match status" value="1"/>
</dbReference>
<keyword evidence="4" id="KW-0378">Hydrolase</keyword>
<dbReference type="Pfam" id="PF04851">
    <property type="entry name" value="ResIII"/>
    <property type="match status" value="1"/>
</dbReference>
<dbReference type="Proteomes" id="UP001306508">
    <property type="component" value="Unassembled WGS sequence"/>
</dbReference>
<dbReference type="InterPro" id="IPR001650">
    <property type="entry name" value="Helicase_C-like"/>
</dbReference>
<evidence type="ECO:0000256" key="4">
    <source>
        <dbReference type="ARBA" id="ARBA00022801"/>
    </source>
</evidence>
<dbReference type="GO" id="GO:0005524">
    <property type="term" value="F:ATP binding"/>
    <property type="evidence" value="ECO:0007669"/>
    <property type="project" value="UniProtKB-UniRule"/>
</dbReference>
<dbReference type="PANTHER" id="PTHR14025">
    <property type="entry name" value="FANCONI ANEMIA GROUP M FANCM FAMILY MEMBER"/>
    <property type="match status" value="1"/>
</dbReference>
<reference evidence="14" key="1">
    <citation type="submission" date="2023-07" db="EMBL/GenBank/DDBJ databases">
        <title>A draft genome of Kazachstania heterogenica Y-27499.</title>
        <authorList>
            <person name="Donic C."/>
            <person name="Kralova J.S."/>
            <person name="Fidel L."/>
            <person name="Ben-Dor S."/>
            <person name="Jung S."/>
        </authorList>
    </citation>
    <scope>NUCLEOTIDE SEQUENCE [LARGE SCALE GENOMIC DNA]</scope>
    <source>
        <strain evidence="14">Y27499</strain>
    </source>
</reference>
<keyword evidence="14" id="KW-1185">Reference proteome</keyword>
<comment type="catalytic activity">
    <reaction evidence="8 9">
        <text>ATP + H2O = ADP + phosphate + H(+)</text>
        <dbReference type="Rhea" id="RHEA:13065"/>
        <dbReference type="ChEBI" id="CHEBI:15377"/>
        <dbReference type="ChEBI" id="CHEBI:15378"/>
        <dbReference type="ChEBI" id="CHEBI:30616"/>
        <dbReference type="ChEBI" id="CHEBI:43474"/>
        <dbReference type="ChEBI" id="CHEBI:456216"/>
        <dbReference type="EC" id="3.6.4.12"/>
    </reaction>
</comment>
<dbReference type="SUPFAM" id="SSF52540">
    <property type="entry name" value="P-loop containing nucleoside triphosphate hydrolases"/>
    <property type="match status" value="1"/>
</dbReference>
<dbReference type="InterPro" id="IPR006935">
    <property type="entry name" value="Helicase/UvrB_N"/>
</dbReference>
<sequence>MDGTSISDLEDDADFDALYEKNINKAVKKTIFQKRLPVQRDLFNHVLPGQKVYYQEIIHDVSYGPTHHKFNQHDDAKDYGILLEDNDSNTPENLTVLSYYIYPTNYQVREYQYNIVKRALLTNVLCAIPTGMGKTFIASTVMLNFFRWTQDAKVIFMAPTRPLVAQQIKACLGITGIPNDKTAILLDKTRKNRETIWKEKRVFFTTPQVVENDLKRGVLDPKDIICLVIDEAHRATGSYAYSNVVQFIDRFNTSYRILALTATPGTTLENVQEVVNNLNISKIELRTEESLDIIPYMKHKEITKVSTQLTCEIEDIIEQLGIAITPTLKQAVELGIYEECPPSNINAFKAMQQSQKIVANPSIPEGIKWRNFFILQLLNHVGHMLKRIKIYGIRTFYNYFKNKYKEFTTKYNLGKSTNKIAADFYFNPILKLLMKKCDNLLANESFLGHEKLQYIRNELENYFKEDINLAESRVIIFTELRESALEIVKCIDSMNDHHIRPHIFIGQARGKEEFDDVGFTMKNKPKGRKKVDRLKRKEEEEQLQLKKQKEKEQESIERSARRTASSEEAQINGMNQKQQKEVIKKFKDGEYNVLVCTSIGEEGLDIGEVDLIICYDTTSSPIKNIQRMGRTGRKRDGHVILLFSSNEAYKFEQAMNDYSNLQKLISQDCIEYQHSDRIIPKSFTPRCEEVFININKEDEALNSIEDTDEVIRYATQCMLGKNTKNKNKNDKLSKSKNTKLKDISGKKVKGPTIIDQLKNVKGKDKSKSSKRFFIPDNVETGILKASDLVDKYIITSDGEKRILDEDTKSDNSVKKPKLTILDKYEDNSLSSSNDFEDHLSDGEHFEVTKEDSSNEILSMTKNIDCFPNQVDELTVNSTDLSNDPRIKQEISYTIDLKNDDIEYFKKHYNPKAIPKIDVIPTMNKFTSVGKISHSNKIKILLDLFQNMKEKDRMTIIEMNRTKCMVKRLERDNYNMLKVPITNDVQLNAIENCDEKNINTHLSNGKILDQKHNHNNFDEDDRDDEDNALDALLNSDSDLEI</sequence>
<comment type="subunit">
    <text evidence="9">Interacts with the MHF histone-fold complex to form the FANCM-MHF complex.</text>
</comment>
<dbReference type="EMBL" id="JAWIZZ010000053">
    <property type="protein sequence ID" value="KAK5778627.1"/>
    <property type="molecule type" value="Genomic_DNA"/>
</dbReference>
<dbReference type="FunFam" id="3.40.50.300:FF:000861">
    <property type="entry name" value="Fanconi anemia, complementation group M"/>
    <property type="match status" value="1"/>
</dbReference>
<dbReference type="GO" id="GO:0009378">
    <property type="term" value="F:four-way junction helicase activity"/>
    <property type="evidence" value="ECO:0007669"/>
    <property type="project" value="TreeGrafter"/>
</dbReference>